<dbReference type="Gene3D" id="6.10.250.1050">
    <property type="match status" value="1"/>
</dbReference>
<feature type="non-terminal residue" evidence="3">
    <location>
        <position position="1"/>
    </location>
</feature>
<sequence>MNILATLHPKDKDYGHMKIEEPKTPFAKYEEGDSGDEHDGLDADLLAKKIQLGGNELPKALIEPEPEEESDDEDISPEERG</sequence>
<dbReference type="GO" id="GO:0004864">
    <property type="term" value="F:protein phosphatase inhibitor activity"/>
    <property type="evidence" value="ECO:0007669"/>
    <property type="project" value="InterPro"/>
</dbReference>
<evidence type="ECO:0000313" key="3">
    <source>
        <dbReference type="EMBL" id="KAG7166493.1"/>
    </source>
</evidence>
<comment type="similarity">
    <text evidence="1">Belongs to the protein phosphatase inhibitor 2 family.</text>
</comment>
<reference evidence="3" key="1">
    <citation type="journal article" date="2021" name="Sci. Adv.">
        <title>The American lobster genome reveals insights on longevity, neural, and immune adaptations.</title>
        <authorList>
            <person name="Polinski J.M."/>
            <person name="Zimin A.V."/>
            <person name="Clark K.F."/>
            <person name="Kohn A.B."/>
            <person name="Sadowski N."/>
            <person name="Timp W."/>
            <person name="Ptitsyn A."/>
            <person name="Khanna P."/>
            <person name="Romanova D.Y."/>
            <person name="Williams P."/>
            <person name="Greenwood S.J."/>
            <person name="Moroz L.L."/>
            <person name="Walt D.R."/>
            <person name="Bodnar A.G."/>
        </authorList>
    </citation>
    <scope>NUCLEOTIDE SEQUENCE</scope>
    <source>
        <strain evidence="3">GMGI-L3</strain>
    </source>
</reference>
<protein>
    <submittedName>
        <fullName evidence="3">Phosphatase inhibitor 2-like</fullName>
    </submittedName>
</protein>
<dbReference type="AlphaFoldDB" id="A0A8J5MWJ4"/>
<evidence type="ECO:0000256" key="2">
    <source>
        <dbReference type="SAM" id="MobiDB-lite"/>
    </source>
</evidence>
<organism evidence="3 4">
    <name type="scientific">Homarus americanus</name>
    <name type="common">American lobster</name>
    <dbReference type="NCBI Taxonomy" id="6706"/>
    <lineage>
        <taxon>Eukaryota</taxon>
        <taxon>Metazoa</taxon>
        <taxon>Ecdysozoa</taxon>
        <taxon>Arthropoda</taxon>
        <taxon>Crustacea</taxon>
        <taxon>Multicrustacea</taxon>
        <taxon>Malacostraca</taxon>
        <taxon>Eumalacostraca</taxon>
        <taxon>Eucarida</taxon>
        <taxon>Decapoda</taxon>
        <taxon>Pleocyemata</taxon>
        <taxon>Astacidea</taxon>
        <taxon>Nephropoidea</taxon>
        <taxon>Nephropidae</taxon>
        <taxon>Homarus</taxon>
    </lineage>
</organism>
<evidence type="ECO:0000256" key="1">
    <source>
        <dbReference type="ARBA" id="ARBA00005472"/>
    </source>
</evidence>
<dbReference type="EMBL" id="JAHLQT010022531">
    <property type="protein sequence ID" value="KAG7166493.1"/>
    <property type="molecule type" value="Genomic_DNA"/>
</dbReference>
<feature type="compositionally biased region" description="Acidic residues" evidence="2">
    <location>
        <begin position="64"/>
        <end position="81"/>
    </location>
</feature>
<evidence type="ECO:0000313" key="4">
    <source>
        <dbReference type="Proteomes" id="UP000747542"/>
    </source>
</evidence>
<accession>A0A8J5MWJ4</accession>
<dbReference type="InterPro" id="IPR007062">
    <property type="entry name" value="PPI-2"/>
</dbReference>
<dbReference type="GO" id="GO:0009966">
    <property type="term" value="P:regulation of signal transduction"/>
    <property type="evidence" value="ECO:0007669"/>
    <property type="project" value="InterPro"/>
</dbReference>
<comment type="caution">
    <text evidence="3">The sequence shown here is derived from an EMBL/GenBank/DDBJ whole genome shotgun (WGS) entry which is preliminary data.</text>
</comment>
<dbReference type="Pfam" id="PF04979">
    <property type="entry name" value="IPP-2"/>
    <property type="match status" value="1"/>
</dbReference>
<gene>
    <name evidence="3" type="primary">PPP1R2-L</name>
    <name evidence="3" type="ORF">Hamer_G005605</name>
</gene>
<keyword evidence="4" id="KW-1185">Reference proteome</keyword>
<proteinExistence type="inferred from homology"/>
<name>A0A8J5MWJ4_HOMAM</name>
<feature type="region of interest" description="Disordered" evidence="2">
    <location>
        <begin position="56"/>
        <end position="81"/>
    </location>
</feature>
<dbReference type="Proteomes" id="UP000747542">
    <property type="component" value="Unassembled WGS sequence"/>
</dbReference>